<proteinExistence type="predicted"/>
<organism evidence="1 2">
    <name type="scientific">Candidatus Curtissbacteria bacterium RBG_16_39_7</name>
    <dbReference type="NCBI Taxonomy" id="1797707"/>
    <lineage>
        <taxon>Bacteria</taxon>
        <taxon>Candidatus Curtissiibacteriota</taxon>
    </lineage>
</organism>
<name>A0A1F5G3R3_9BACT</name>
<comment type="caution">
    <text evidence="1">The sequence shown here is derived from an EMBL/GenBank/DDBJ whole genome shotgun (WGS) entry which is preliminary data.</text>
</comment>
<dbReference type="EMBL" id="MFAV01000017">
    <property type="protein sequence ID" value="OGD86513.1"/>
    <property type="molecule type" value="Genomic_DNA"/>
</dbReference>
<dbReference type="AlphaFoldDB" id="A0A1F5G3R3"/>
<reference evidence="1 2" key="1">
    <citation type="journal article" date="2016" name="Nat. Commun.">
        <title>Thousands of microbial genomes shed light on interconnected biogeochemical processes in an aquifer system.</title>
        <authorList>
            <person name="Anantharaman K."/>
            <person name="Brown C.T."/>
            <person name="Hug L.A."/>
            <person name="Sharon I."/>
            <person name="Castelle C.J."/>
            <person name="Probst A.J."/>
            <person name="Thomas B.C."/>
            <person name="Singh A."/>
            <person name="Wilkins M.J."/>
            <person name="Karaoz U."/>
            <person name="Brodie E.L."/>
            <person name="Williams K.H."/>
            <person name="Hubbard S.S."/>
            <person name="Banfield J.F."/>
        </authorList>
    </citation>
    <scope>NUCLEOTIDE SEQUENCE [LARGE SCALE GENOMIC DNA]</scope>
</reference>
<evidence type="ECO:0008006" key="3">
    <source>
        <dbReference type="Google" id="ProtNLM"/>
    </source>
</evidence>
<gene>
    <name evidence="1" type="ORF">A2Z23_03440</name>
</gene>
<accession>A0A1F5G3R3</accession>
<evidence type="ECO:0000313" key="2">
    <source>
        <dbReference type="Proteomes" id="UP000176628"/>
    </source>
</evidence>
<dbReference type="Proteomes" id="UP000176628">
    <property type="component" value="Unassembled WGS sequence"/>
</dbReference>
<sequence length="179" mass="20406">MVEQKAVEGSRWPKEYDPDLERVVESNSLYIKVERPKRIAPNKPTRRLTTLKPKSPEITAHFNILEEPYFMEMDGQGRAGDHFHNKKVEVFCPVKNTPLFLYLEHVTSGEKAVVTLVNKKIDTYEQYVILPGVIHTIINPSIEPVPYLVLSNVKEKEAIGSGDVIEHQLDLSTFPSPQI</sequence>
<evidence type="ECO:0000313" key="1">
    <source>
        <dbReference type="EMBL" id="OGD86513.1"/>
    </source>
</evidence>
<protein>
    <recommendedName>
        <fullName evidence="3">Glucose-6-phosphate isomerase</fullName>
    </recommendedName>
</protein>